<dbReference type="GO" id="GO:0003677">
    <property type="term" value="F:DNA binding"/>
    <property type="evidence" value="ECO:0007669"/>
    <property type="project" value="InterPro"/>
</dbReference>
<protein>
    <recommendedName>
        <fullName evidence="3">HTH cro/C1-type domain-containing protein</fullName>
    </recommendedName>
</protein>
<dbReference type="Gene3D" id="1.10.260.40">
    <property type="entry name" value="lambda repressor-like DNA-binding domains"/>
    <property type="match status" value="1"/>
</dbReference>
<gene>
    <name evidence="4" type="ORF">Aple_103710</name>
</gene>
<feature type="domain" description="HTH cro/C1-type" evidence="3">
    <location>
        <begin position="40"/>
        <end position="96"/>
    </location>
</feature>
<dbReference type="AlphaFoldDB" id="A0A5M3Y5R1"/>
<dbReference type="EMBL" id="BLAF01000135">
    <property type="protein sequence ID" value="GES27471.1"/>
    <property type="molecule type" value="Genomic_DNA"/>
</dbReference>
<feature type="transmembrane region" description="Helical" evidence="2">
    <location>
        <begin position="140"/>
        <end position="162"/>
    </location>
</feature>
<accession>A0A5M3Y5R1</accession>
<dbReference type="SMART" id="SM00530">
    <property type="entry name" value="HTH_XRE"/>
    <property type="match status" value="1"/>
</dbReference>
<feature type="compositionally biased region" description="Basic and acidic residues" evidence="1">
    <location>
        <begin position="123"/>
        <end position="136"/>
    </location>
</feature>
<proteinExistence type="predicted"/>
<name>A0A5M3Y5R1_9ACTN</name>
<evidence type="ECO:0000313" key="5">
    <source>
        <dbReference type="Proteomes" id="UP000377595"/>
    </source>
</evidence>
<organism evidence="4 5">
    <name type="scientific">Acrocarpospora pleiomorpha</name>
    <dbReference type="NCBI Taxonomy" id="90975"/>
    <lineage>
        <taxon>Bacteria</taxon>
        <taxon>Bacillati</taxon>
        <taxon>Actinomycetota</taxon>
        <taxon>Actinomycetes</taxon>
        <taxon>Streptosporangiales</taxon>
        <taxon>Streptosporangiaceae</taxon>
        <taxon>Acrocarpospora</taxon>
    </lineage>
</organism>
<reference evidence="4 5" key="1">
    <citation type="submission" date="2019-10" db="EMBL/GenBank/DDBJ databases">
        <title>Whole genome shotgun sequence of Acrocarpospora pleiomorpha NBRC 16267.</title>
        <authorList>
            <person name="Ichikawa N."/>
            <person name="Kimura A."/>
            <person name="Kitahashi Y."/>
            <person name="Komaki H."/>
            <person name="Oguchi A."/>
        </authorList>
    </citation>
    <scope>NUCLEOTIDE SEQUENCE [LARGE SCALE GENOMIC DNA]</scope>
    <source>
        <strain evidence="4 5">NBRC 16267</strain>
    </source>
</reference>
<feature type="region of interest" description="Disordered" evidence="1">
    <location>
        <begin position="110"/>
        <end position="136"/>
    </location>
</feature>
<comment type="caution">
    <text evidence="4">The sequence shown here is derived from an EMBL/GenBank/DDBJ whole genome shotgun (WGS) entry which is preliminary data.</text>
</comment>
<dbReference type="CDD" id="cd00093">
    <property type="entry name" value="HTH_XRE"/>
    <property type="match status" value="1"/>
</dbReference>
<evidence type="ECO:0000259" key="3">
    <source>
        <dbReference type="SMART" id="SM00530"/>
    </source>
</evidence>
<dbReference type="InterPro" id="IPR001387">
    <property type="entry name" value="Cro/C1-type_HTH"/>
</dbReference>
<keyword evidence="2" id="KW-1133">Transmembrane helix</keyword>
<dbReference type="InterPro" id="IPR010982">
    <property type="entry name" value="Lambda_DNA-bd_dom_sf"/>
</dbReference>
<dbReference type="Proteomes" id="UP000377595">
    <property type="component" value="Unassembled WGS sequence"/>
</dbReference>
<sequence>MKWDAGMVPARVTCDSVDLLGYDWDGLMTLSAEADELAARLRALKERAGVSFEELAGRTGIGRSSLHRYAAGTKIPADFAVVHTFAKGCGASGEETRDLHRLWALADAARRGESPPPLDEPEEPVHEPEEPRRERGRTPWIITIAASAAAVASAAVALVLVFREDGPAGSAKTVPIKVFNVEVPCQNRTDRPPSCSMGLAIDPRAKYDANNVVSHRVWHNDVLECDCVLYDGDLVSDETGVFTKRWYRVRLDDVPGGVAWLPAVRTQDYPKVPTCA</sequence>
<evidence type="ECO:0000256" key="2">
    <source>
        <dbReference type="SAM" id="Phobius"/>
    </source>
</evidence>
<evidence type="ECO:0000313" key="4">
    <source>
        <dbReference type="EMBL" id="GES27471.1"/>
    </source>
</evidence>
<keyword evidence="2" id="KW-0812">Transmembrane</keyword>
<keyword evidence="2" id="KW-0472">Membrane</keyword>
<evidence type="ECO:0000256" key="1">
    <source>
        <dbReference type="SAM" id="MobiDB-lite"/>
    </source>
</evidence>
<dbReference type="Pfam" id="PF13560">
    <property type="entry name" value="HTH_31"/>
    <property type="match status" value="1"/>
</dbReference>
<dbReference type="SUPFAM" id="SSF47413">
    <property type="entry name" value="lambda repressor-like DNA-binding domains"/>
    <property type="match status" value="1"/>
</dbReference>
<keyword evidence="5" id="KW-1185">Reference proteome</keyword>